<dbReference type="GO" id="GO:0005576">
    <property type="term" value="C:extracellular region"/>
    <property type="evidence" value="ECO:0007669"/>
    <property type="project" value="InterPro"/>
</dbReference>
<dbReference type="Proteomes" id="UP000719412">
    <property type="component" value="Unassembled WGS sequence"/>
</dbReference>
<evidence type="ECO:0000313" key="4">
    <source>
        <dbReference type="Proteomes" id="UP000719412"/>
    </source>
</evidence>
<dbReference type="InterPro" id="IPR036508">
    <property type="entry name" value="Chitin-bd_dom_sf"/>
</dbReference>
<dbReference type="InterPro" id="IPR002557">
    <property type="entry name" value="Chitin-bd_dom"/>
</dbReference>
<reference evidence="3" key="2">
    <citation type="submission" date="2021-08" db="EMBL/GenBank/DDBJ databases">
        <authorList>
            <person name="Eriksson T."/>
        </authorList>
    </citation>
    <scope>NUCLEOTIDE SEQUENCE</scope>
    <source>
        <strain evidence="3">Stoneville</strain>
        <tissue evidence="3">Whole head</tissue>
    </source>
</reference>
<evidence type="ECO:0000259" key="2">
    <source>
        <dbReference type="PROSITE" id="PS50940"/>
    </source>
</evidence>
<keyword evidence="1" id="KW-0732">Signal</keyword>
<feature type="domain" description="Chitin-binding type-2" evidence="2">
    <location>
        <begin position="87"/>
        <end position="149"/>
    </location>
</feature>
<keyword evidence="4" id="KW-1185">Reference proteome</keyword>
<sequence>MKFDSLSFAFLQFFYVSNAATCKPRYVEKSTGGSRLCIGIGEDGNLEGKVVTCSGNDLCDDPETYPCATTTLSTPKPISTKAGTVGSVDCDGPKRYLADECNQYYECVEVKLLWFWSFWNLQLKNCPKGEAFDAVNEQCLPQELVQCHSTPIQTSVTTVDNGTPPVTTFMNLEIISEKFNKDQYRYYKFGKFSYEYNSFTFLNIL</sequence>
<name>A0A8J6L8Z2_TENMO</name>
<dbReference type="SMART" id="SM00494">
    <property type="entry name" value="ChtBD2"/>
    <property type="match status" value="1"/>
</dbReference>
<dbReference type="Pfam" id="PF01607">
    <property type="entry name" value="CBM_14"/>
    <property type="match status" value="1"/>
</dbReference>
<reference evidence="3" key="1">
    <citation type="journal article" date="2020" name="J Insects Food Feed">
        <title>The yellow mealworm (Tenebrio molitor) genome: a resource for the emerging insects as food and feed industry.</title>
        <authorList>
            <person name="Eriksson T."/>
            <person name="Andere A."/>
            <person name="Kelstrup H."/>
            <person name="Emery V."/>
            <person name="Picard C."/>
        </authorList>
    </citation>
    <scope>NUCLEOTIDE SEQUENCE</scope>
    <source>
        <strain evidence="3">Stoneville</strain>
        <tissue evidence="3">Whole head</tissue>
    </source>
</reference>
<dbReference type="GO" id="GO:0008061">
    <property type="term" value="F:chitin binding"/>
    <property type="evidence" value="ECO:0007669"/>
    <property type="project" value="InterPro"/>
</dbReference>
<dbReference type="Gene3D" id="2.170.140.10">
    <property type="entry name" value="Chitin binding domain"/>
    <property type="match status" value="1"/>
</dbReference>
<protein>
    <recommendedName>
        <fullName evidence="2">Chitin-binding type-2 domain-containing protein</fullName>
    </recommendedName>
</protein>
<dbReference type="SUPFAM" id="SSF57625">
    <property type="entry name" value="Invertebrate chitin-binding proteins"/>
    <property type="match status" value="1"/>
</dbReference>
<feature type="chain" id="PRO_5035276191" description="Chitin-binding type-2 domain-containing protein" evidence="1">
    <location>
        <begin position="20"/>
        <end position="205"/>
    </location>
</feature>
<feature type="signal peptide" evidence="1">
    <location>
        <begin position="1"/>
        <end position="19"/>
    </location>
</feature>
<gene>
    <name evidence="3" type="ORF">GEV33_010357</name>
</gene>
<dbReference type="EMBL" id="JABDTM020026055">
    <property type="protein sequence ID" value="KAH0812435.1"/>
    <property type="molecule type" value="Genomic_DNA"/>
</dbReference>
<evidence type="ECO:0000256" key="1">
    <source>
        <dbReference type="SAM" id="SignalP"/>
    </source>
</evidence>
<dbReference type="PROSITE" id="PS50940">
    <property type="entry name" value="CHIT_BIND_II"/>
    <property type="match status" value="1"/>
</dbReference>
<accession>A0A8J6L8Z2</accession>
<organism evidence="3 4">
    <name type="scientific">Tenebrio molitor</name>
    <name type="common">Yellow mealworm beetle</name>
    <dbReference type="NCBI Taxonomy" id="7067"/>
    <lineage>
        <taxon>Eukaryota</taxon>
        <taxon>Metazoa</taxon>
        <taxon>Ecdysozoa</taxon>
        <taxon>Arthropoda</taxon>
        <taxon>Hexapoda</taxon>
        <taxon>Insecta</taxon>
        <taxon>Pterygota</taxon>
        <taxon>Neoptera</taxon>
        <taxon>Endopterygota</taxon>
        <taxon>Coleoptera</taxon>
        <taxon>Polyphaga</taxon>
        <taxon>Cucujiformia</taxon>
        <taxon>Tenebrionidae</taxon>
        <taxon>Tenebrio</taxon>
    </lineage>
</organism>
<dbReference type="AlphaFoldDB" id="A0A8J6L8Z2"/>
<comment type="caution">
    <text evidence="3">The sequence shown here is derived from an EMBL/GenBank/DDBJ whole genome shotgun (WGS) entry which is preliminary data.</text>
</comment>
<proteinExistence type="predicted"/>
<evidence type="ECO:0000313" key="3">
    <source>
        <dbReference type="EMBL" id="KAH0812435.1"/>
    </source>
</evidence>